<dbReference type="AlphaFoldDB" id="A0A099L4E9"/>
<organism evidence="1 2">
    <name type="scientific">Colwellia psychrerythraea</name>
    <name type="common">Vibrio psychroerythus</name>
    <dbReference type="NCBI Taxonomy" id="28229"/>
    <lineage>
        <taxon>Bacteria</taxon>
        <taxon>Pseudomonadati</taxon>
        <taxon>Pseudomonadota</taxon>
        <taxon>Gammaproteobacteria</taxon>
        <taxon>Alteromonadales</taxon>
        <taxon>Colwelliaceae</taxon>
        <taxon>Colwellia</taxon>
    </lineage>
</organism>
<protein>
    <recommendedName>
        <fullName evidence="3">DUF3630 family protein</fullName>
    </recommendedName>
</protein>
<dbReference type="OrthoDB" id="6389032at2"/>
<name>A0A099L4E9_COLPS</name>
<dbReference type="RefSeq" id="WP_052093324.1">
    <property type="nucleotide sequence ID" value="NZ_JQEC01000002.1"/>
</dbReference>
<dbReference type="Pfam" id="PF12305">
    <property type="entry name" value="DUF3630"/>
    <property type="match status" value="1"/>
</dbReference>
<dbReference type="InterPro" id="IPR022080">
    <property type="entry name" value="DUF3630"/>
</dbReference>
<sequence>MKSEAAQQSIESITDQRDHLNVKFQNDWYQENIDVLIELLFLPNMQITIQERIIGADRENIRFNWNNTYYILNFECNSQSCWIEGQDVLSTEKLIHLKSVIGNIQV</sequence>
<comment type="caution">
    <text evidence="1">The sequence shown here is derived from an EMBL/GenBank/DDBJ whole genome shotgun (WGS) entry which is preliminary data.</text>
</comment>
<evidence type="ECO:0000313" key="2">
    <source>
        <dbReference type="Proteomes" id="UP000029868"/>
    </source>
</evidence>
<gene>
    <name evidence="1" type="ORF">GAB14E_0914</name>
</gene>
<proteinExistence type="predicted"/>
<evidence type="ECO:0000313" key="1">
    <source>
        <dbReference type="EMBL" id="KGJ97325.1"/>
    </source>
</evidence>
<evidence type="ECO:0008006" key="3">
    <source>
        <dbReference type="Google" id="ProtNLM"/>
    </source>
</evidence>
<dbReference type="EMBL" id="JQEC01000002">
    <property type="protein sequence ID" value="KGJ97325.1"/>
    <property type="molecule type" value="Genomic_DNA"/>
</dbReference>
<reference evidence="1 2" key="1">
    <citation type="submission" date="2014-08" db="EMBL/GenBank/DDBJ databases">
        <title>Genomic and Phenotypic Diversity of Colwellia psychrerythraea strains from Disparate Marine Basins.</title>
        <authorList>
            <person name="Techtmann S.M."/>
            <person name="Stelling S.C."/>
            <person name="Utturkar S.M."/>
            <person name="Alshibli N."/>
            <person name="Harris A."/>
            <person name="Brown S.D."/>
            <person name="Hazen T.C."/>
        </authorList>
    </citation>
    <scope>NUCLEOTIDE SEQUENCE [LARGE SCALE GENOMIC DNA]</scope>
    <source>
        <strain evidence="1 2">GAB14E</strain>
    </source>
</reference>
<dbReference type="Proteomes" id="UP000029868">
    <property type="component" value="Unassembled WGS sequence"/>
</dbReference>
<accession>A0A099L4E9</accession>